<dbReference type="Pfam" id="PF09866">
    <property type="entry name" value="DUF2093"/>
    <property type="match status" value="1"/>
</dbReference>
<dbReference type="InterPro" id="IPR018661">
    <property type="entry name" value="DUF2093"/>
</dbReference>
<gene>
    <name evidence="1" type="ORF">ACFOMD_06685</name>
</gene>
<name>A0ABV7X962_9SPHN</name>
<protein>
    <submittedName>
        <fullName evidence="1">DUF2093 domain-containing protein</fullName>
    </submittedName>
</protein>
<sequence>MLNMSGGRVARLQYLSGSYRVMTAGDHVLCAVTGQRIGINNLRYWSHELQEAYSNAEVAATRYAEARAKGQL</sequence>
<dbReference type="RefSeq" id="WP_380858749.1">
    <property type="nucleotide sequence ID" value="NZ_JBHRXV010000004.1"/>
</dbReference>
<dbReference type="Proteomes" id="UP001595615">
    <property type="component" value="Unassembled WGS sequence"/>
</dbReference>
<organism evidence="1 2">
    <name type="scientific">Sphingoaurantiacus capsulatus</name>
    <dbReference type="NCBI Taxonomy" id="1771310"/>
    <lineage>
        <taxon>Bacteria</taxon>
        <taxon>Pseudomonadati</taxon>
        <taxon>Pseudomonadota</taxon>
        <taxon>Alphaproteobacteria</taxon>
        <taxon>Sphingomonadales</taxon>
        <taxon>Sphingosinicellaceae</taxon>
        <taxon>Sphingoaurantiacus</taxon>
    </lineage>
</organism>
<accession>A0ABV7X962</accession>
<comment type="caution">
    <text evidence="1">The sequence shown here is derived from an EMBL/GenBank/DDBJ whole genome shotgun (WGS) entry which is preliminary data.</text>
</comment>
<reference evidence="2" key="1">
    <citation type="journal article" date="2019" name="Int. J. Syst. Evol. Microbiol.">
        <title>The Global Catalogue of Microorganisms (GCM) 10K type strain sequencing project: providing services to taxonomists for standard genome sequencing and annotation.</title>
        <authorList>
            <consortium name="The Broad Institute Genomics Platform"/>
            <consortium name="The Broad Institute Genome Sequencing Center for Infectious Disease"/>
            <person name="Wu L."/>
            <person name="Ma J."/>
        </authorList>
    </citation>
    <scope>NUCLEOTIDE SEQUENCE [LARGE SCALE GENOMIC DNA]</scope>
    <source>
        <strain evidence="2">KCTC 42644</strain>
    </source>
</reference>
<keyword evidence="2" id="KW-1185">Reference proteome</keyword>
<proteinExistence type="predicted"/>
<dbReference type="EMBL" id="JBHRXV010000004">
    <property type="protein sequence ID" value="MFC3712248.1"/>
    <property type="molecule type" value="Genomic_DNA"/>
</dbReference>
<evidence type="ECO:0000313" key="1">
    <source>
        <dbReference type="EMBL" id="MFC3712248.1"/>
    </source>
</evidence>
<evidence type="ECO:0000313" key="2">
    <source>
        <dbReference type="Proteomes" id="UP001595615"/>
    </source>
</evidence>